<gene>
    <name evidence="1" type="ORF">EGA29_24985</name>
</gene>
<protein>
    <submittedName>
        <fullName evidence="1">Uncharacterized protein</fullName>
    </submittedName>
</protein>
<dbReference type="AlphaFoldDB" id="A0A454TIV5"/>
<evidence type="ECO:0000313" key="2">
    <source>
        <dbReference type="Proteomes" id="UP000271222"/>
    </source>
</evidence>
<reference evidence="1 2" key="1">
    <citation type="submission" date="2018-10" db="EMBL/GenBank/DDBJ databases">
        <title>Draft Genome Sequence of Ralstonia pseudosolanacearum (R. solanacearum phylotype I) Strain Tg03 Isolated from Luffa cylindrica in China.</title>
        <authorList>
            <person name="Yuan G.-Q."/>
            <person name="Li Q.-Q."/>
            <person name="Zhang Y.-W."/>
        </authorList>
    </citation>
    <scope>NUCLEOTIDE SEQUENCE [LARGE SCALE GENOMIC DNA]</scope>
    <source>
        <strain evidence="1 2">Tg03</strain>
    </source>
</reference>
<proteinExistence type="predicted"/>
<accession>A0A454TIV5</accession>
<comment type="caution">
    <text evidence="1">The sequence shown here is derived from an EMBL/GenBank/DDBJ whole genome shotgun (WGS) entry which is preliminary data.</text>
</comment>
<organism evidence="1 2">
    <name type="scientific">Ralstonia pseudosolanacearum</name>
    <dbReference type="NCBI Taxonomy" id="1310165"/>
    <lineage>
        <taxon>Bacteria</taxon>
        <taxon>Pseudomonadati</taxon>
        <taxon>Pseudomonadota</taxon>
        <taxon>Betaproteobacteria</taxon>
        <taxon>Burkholderiales</taxon>
        <taxon>Burkholderiaceae</taxon>
        <taxon>Ralstonia</taxon>
        <taxon>Ralstonia solanacearum species complex</taxon>
    </lineage>
</organism>
<evidence type="ECO:0000313" key="1">
    <source>
        <dbReference type="EMBL" id="RNM00464.1"/>
    </source>
</evidence>
<name>A0A454TIV5_9RALS</name>
<dbReference type="EMBL" id="RJTL01000072">
    <property type="protein sequence ID" value="RNM00464.1"/>
    <property type="molecule type" value="Genomic_DNA"/>
</dbReference>
<dbReference type="Proteomes" id="UP000271222">
    <property type="component" value="Unassembled WGS sequence"/>
</dbReference>
<sequence length="91" mass="9912">MHVGEFLEADAEGNPLVRQPARRIVEEGTIETDTGGGGNLVVGAGMQVAGSSVQILDCIAKTRDHRFLRCLAGEFVRFDRRLGFLDIQILT</sequence>